<feature type="binding site" evidence="5">
    <location>
        <position position="62"/>
    </location>
    <ligand>
        <name>a divalent metal cation</name>
        <dbReference type="ChEBI" id="CHEBI:60240"/>
    </ligand>
</feature>
<evidence type="ECO:0000256" key="2">
    <source>
        <dbReference type="ARBA" id="ARBA00008785"/>
    </source>
</evidence>
<comment type="cofactor">
    <cofactor evidence="1">
        <name>Mn(2+)</name>
        <dbReference type="ChEBI" id="CHEBI:29035"/>
    </cofactor>
</comment>
<dbReference type="Gene3D" id="3.40.50.720">
    <property type="entry name" value="NAD(P)-binding Rossmann-like Domain"/>
    <property type="match status" value="1"/>
</dbReference>
<feature type="binding site" evidence="4">
    <location>
        <position position="247"/>
    </location>
    <ligand>
        <name>(S)-malate</name>
        <dbReference type="ChEBI" id="CHEBI:15589"/>
    </ligand>
</feature>
<evidence type="ECO:0000256" key="5">
    <source>
        <dbReference type="PIRSR" id="PIRSR000106-3"/>
    </source>
</evidence>
<organism evidence="8 9">
    <name type="scientific">Triticum turgidum subsp. durum</name>
    <name type="common">Durum wheat</name>
    <name type="synonym">Triticum durum</name>
    <dbReference type="NCBI Taxonomy" id="4567"/>
    <lineage>
        <taxon>Eukaryota</taxon>
        <taxon>Viridiplantae</taxon>
        <taxon>Streptophyta</taxon>
        <taxon>Embryophyta</taxon>
        <taxon>Tracheophyta</taxon>
        <taxon>Spermatophyta</taxon>
        <taxon>Magnoliopsida</taxon>
        <taxon>Liliopsida</taxon>
        <taxon>Poales</taxon>
        <taxon>Poaceae</taxon>
        <taxon>BOP clade</taxon>
        <taxon>Pooideae</taxon>
        <taxon>Triticodae</taxon>
        <taxon>Triticeae</taxon>
        <taxon>Triticinae</taxon>
        <taxon>Triticum</taxon>
    </lineage>
</organism>
<evidence type="ECO:0000256" key="4">
    <source>
        <dbReference type="PIRSR" id="PIRSR000106-2"/>
    </source>
</evidence>
<dbReference type="InterPro" id="IPR036291">
    <property type="entry name" value="NAD(P)-bd_dom_sf"/>
</dbReference>
<dbReference type="InterPro" id="IPR015884">
    <property type="entry name" value="Malic_enzyme_CS"/>
</dbReference>
<dbReference type="GO" id="GO:0006108">
    <property type="term" value="P:malate metabolic process"/>
    <property type="evidence" value="ECO:0007669"/>
    <property type="project" value="TreeGrafter"/>
</dbReference>
<feature type="binding site" evidence="5">
    <location>
        <position position="39"/>
    </location>
    <ligand>
        <name>a divalent metal cation</name>
        <dbReference type="ChEBI" id="CHEBI:60240"/>
    </ligand>
</feature>
<evidence type="ECO:0000256" key="3">
    <source>
        <dbReference type="ARBA" id="ARBA00022723"/>
    </source>
</evidence>
<dbReference type="SUPFAM" id="SSF51735">
    <property type="entry name" value="NAD(P)-binding Rossmann-fold domains"/>
    <property type="match status" value="1"/>
</dbReference>
<dbReference type="Proteomes" id="UP000324705">
    <property type="component" value="Chromosome 1A"/>
</dbReference>
<dbReference type="GO" id="GO:0046872">
    <property type="term" value="F:metal ion binding"/>
    <property type="evidence" value="ECO:0007669"/>
    <property type="project" value="UniProtKB-KW"/>
</dbReference>
<dbReference type="Pfam" id="PF00390">
    <property type="entry name" value="malic"/>
    <property type="match status" value="1"/>
</dbReference>
<keyword evidence="9" id="KW-1185">Reference proteome</keyword>
<gene>
    <name evidence="8" type="ORF">TRITD_1Av1G056950</name>
</gene>
<feature type="binding site" evidence="5">
    <location>
        <position position="38"/>
    </location>
    <ligand>
        <name>a divalent metal cation</name>
        <dbReference type="ChEBI" id="CHEBI:60240"/>
    </ligand>
</feature>
<dbReference type="NCBIfam" id="NF010052">
    <property type="entry name" value="PRK13529.1"/>
    <property type="match status" value="1"/>
</dbReference>
<dbReference type="InterPro" id="IPR046346">
    <property type="entry name" value="Aminoacid_DH-like_N_sf"/>
</dbReference>
<dbReference type="PANTHER" id="PTHR23406">
    <property type="entry name" value="MALIC ENZYME-RELATED"/>
    <property type="match status" value="1"/>
</dbReference>
<dbReference type="CDD" id="cd05312">
    <property type="entry name" value="NAD_bind_1_malic_enz"/>
    <property type="match status" value="1"/>
</dbReference>
<dbReference type="SUPFAM" id="SSF53223">
    <property type="entry name" value="Aminoacid dehydrogenase-like, N-terminal domain"/>
    <property type="match status" value="1"/>
</dbReference>
<dbReference type="InterPro" id="IPR037062">
    <property type="entry name" value="Malic_N_dom_sf"/>
</dbReference>
<dbReference type="InterPro" id="IPR001891">
    <property type="entry name" value="Malic_OxRdtase"/>
</dbReference>
<dbReference type="InterPro" id="IPR012302">
    <property type="entry name" value="Malic_NAD-bd"/>
</dbReference>
<accession>A0A9R0Q5E9</accession>
<reference evidence="8 9" key="1">
    <citation type="submission" date="2017-09" db="EMBL/GenBank/DDBJ databases">
        <authorList>
            <consortium name="International Durum Wheat Genome Sequencing Consortium (IDWGSC)"/>
            <person name="Milanesi L."/>
        </authorList>
    </citation>
    <scope>NUCLEOTIDE SEQUENCE [LARGE SCALE GENOMIC DNA]</scope>
    <source>
        <strain evidence="9">cv. Svevo</strain>
    </source>
</reference>
<dbReference type="EMBL" id="LT934111">
    <property type="protein sequence ID" value="VAH03194.1"/>
    <property type="molecule type" value="Genomic_DNA"/>
</dbReference>
<evidence type="ECO:0000256" key="6">
    <source>
        <dbReference type="RuleBase" id="RU003426"/>
    </source>
</evidence>
<dbReference type="GO" id="GO:0009507">
    <property type="term" value="C:chloroplast"/>
    <property type="evidence" value="ECO:0007669"/>
    <property type="project" value="TreeGrafter"/>
</dbReference>
<evidence type="ECO:0000313" key="8">
    <source>
        <dbReference type="EMBL" id="VAH03194.1"/>
    </source>
</evidence>
<dbReference type="Pfam" id="PF03949">
    <property type="entry name" value="Malic_M"/>
    <property type="match status" value="1"/>
</dbReference>
<dbReference type="GO" id="GO:0051287">
    <property type="term" value="F:NAD binding"/>
    <property type="evidence" value="ECO:0007669"/>
    <property type="project" value="InterPro"/>
</dbReference>
<evidence type="ECO:0000256" key="1">
    <source>
        <dbReference type="ARBA" id="ARBA00001936"/>
    </source>
</evidence>
<keyword evidence="6" id="KW-0560">Oxidoreductase</keyword>
<name>A0A9R0Q5E9_TRITD</name>
<dbReference type="SMART" id="SM00919">
    <property type="entry name" value="Malic_M"/>
    <property type="match status" value="1"/>
</dbReference>
<comment type="cofactor">
    <cofactor evidence="5">
        <name>Mg(2+)</name>
        <dbReference type="ChEBI" id="CHEBI:18420"/>
    </cofactor>
    <cofactor evidence="5">
        <name>Mn(2+)</name>
        <dbReference type="ChEBI" id="CHEBI:29035"/>
    </cofactor>
    <text evidence="5">Divalent metal cations. Prefers magnesium or manganese.</text>
</comment>
<sequence>MVILRQRRATGEEYHELLQEFMNAVKQNYGEKVLVQFEDFANHNAFDLLAKYSKSHLVFNDDIQGTASVVLAGLLAALKMIGGGLVDQTYLFLGAGEAGTGIAELIALEMSKHTELPVDDCRKKIWLVDSKGLLVESRKESLQHFKKPFAHEHEELKTLLEAVQSIKPTVLIGTSGVGKTFTQEVIEAMASFNEKPVIFSLSNPTSHSECTAEEAYTWSKGTAVFASGSPFDPVEYEGKTYVPGQSNNAYVFPGFGLGVVISGAIRVHDDMLLAASEALAEEATQENFDKGLIFPPFTNIRKISASIAAKVAAKAYDLGLASRLPRPDDLFKYAESCMYTPLYRSYR</sequence>
<feature type="domain" description="Malic enzyme NAD-binding" evidence="7">
    <location>
        <begin position="63"/>
        <end position="316"/>
    </location>
</feature>
<comment type="similarity">
    <text evidence="2 6">Belongs to the malic enzymes family.</text>
</comment>
<evidence type="ECO:0000259" key="7">
    <source>
        <dbReference type="SMART" id="SM00919"/>
    </source>
</evidence>
<dbReference type="Gene3D" id="3.40.50.10380">
    <property type="entry name" value="Malic enzyme, N-terminal domain"/>
    <property type="match status" value="1"/>
</dbReference>
<dbReference type="PROSITE" id="PS00331">
    <property type="entry name" value="MALIC_ENZYMES"/>
    <property type="match status" value="1"/>
</dbReference>
<keyword evidence="3 5" id="KW-0479">Metal-binding</keyword>
<dbReference type="GO" id="GO:0004473">
    <property type="term" value="F:malate dehydrogenase (decarboxylating) (NADP+) activity"/>
    <property type="evidence" value="ECO:0007669"/>
    <property type="project" value="TreeGrafter"/>
</dbReference>
<dbReference type="AlphaFoldDB" id="A0A9R0Q5E9"/>
<dbReference type="Gramene" id="TRITD1Av1G056950.4">
    <property type="protein sequence ID" value="TRITD1Av1G056950.4"/>
    <property type="gene ID" value="TRITD1Av1G056950"/>
</dbReference>
<evidence type="ECO:0000313" key="9">
    <source>
        <dbReference type="Proteomes" id="UP000324705"/>
    </source>
</evidence>
<dbReference type="FunFam" id="3.40.50.720:FF:000067">
    <property type="entry name" value="Malic enzyme"/>
    <property type="match status" value="1"/>
</dbReference>
<feature type="binding site" evidence="4">
    <location>
        <position position="203"/>
    </location>
    <ligand>
        <name>(S)-malate</name>
        <dbReference type="ChEBI" id="CHEBI:15589"/>
    </ligand>
</feature>
<protein>
    <recommendedName>
        <fullName evidence="6">Malic enzyme</fullName>
    </recommendedName>
</protein>
<dbReference type="PIRSF" id="PIRSF000106">
    <property type="entry name" value="ME"/>
    <property type="match status" value="1"/>
</dbReference>
<dbReference type="PRINTS" id="PR00072">
    <property type="entry name" value="MALOXRDTASE"/>
</dbReference>
<proteinExistence type="inferred from homology"/>
<dbReference type="InterPro" id="IPR012301">
    <property type="entry name" value="Malic_N_dom"/>
</dbReference>
<dbReference type="PANTHER" id="PTHR23406:SF64">
    <property type="entry name" value="NADP-DEPENDENT MALIC ENZYME 3"/>
    <property type="match status" value="1"/>
</dbReference>